<comment type="caution">
    <text evidence="5">The sequence shown here is derived from an EMBL/GenBank/DDBJ whole genome shotgun (WGS) entry which is preliminary data.</text>
</comment>
<comment type="function">
    <text evidence="3">Catalyzes the phosphorylation of the 3'-hydroxyl group of dephosphocoenzyme A to form coenzyme A.</text>
</comment>
<dbReference type="Pfam" id="PF01121">
    <property type="entry name" value="CoaE"/>
    <property type="match status" value="1"/>
</dbReference>
<dbReference type="GO" id="GO:0004140">
    <property type="term" value="F:dephospho-CoA kinase activity"/>
    <property type="evidence" value="ECO:0007669"/>
    <property type="project" value="UniProtKB-UniRule"/>
</dbReference>
<dbReference type="AlphaFoldDB" id="A0A6B0YPJ3"/>
<dbReference type="InterPro" id="IPR001977">
    <property type="entry name" value="Depp_CoAkinase"/>
</dbReference>
<comment type="pathway">
    <text evidence="3">Cofactor biosynthesis; coenzyme A biosynthesis; CoA from (R)-pantothenate: step 5/5.</text>
</comment>
<evidence type="ECO:0000256" key="3">
    <source>
        <dbReference type="HAMAP-Rule" id="MF_00376"/>
    </source>
</evidence>
<dbReference type="HAMAP" id="MF_00376">
    <property type="entry name" value="Dephospho_CoA_kinase"/>
    <property type="match status" value="1"/>
</dbReference>
<keyword evidence="3" id="KW-0173">Coenzyme A biosynthesis</keyword>
<accession>A0A6B0YPJ3</accession>
<keyword evidence="3" id="KW-0963">Cytoplasm</keyword>
<dbReference type="PROSITE" id="PS51219">
    <property type="entry name" value="DPCK"/>
    <property type="match status" value="1"/>
</dbReference>
<comment type="similarity">
    <text evidence="3">Belongs to the CoaE family.</text>
</comment>
<keyword evidence="3 5" id="KW-0808">Transferase</keyword>
<dbReference type="NCBIfam" id="TIGR00152">
    <property type="entry name" value="dephospho-CoA kinase"/>
    <property type="match status" value="1"/>
</dbReference>
<dbReference type="UniPathway" id="UPA00241">
    <property type="reaction ID" value="UER00356"/>
</dbReference>
<keyword evidence="1 3" id="KW-0547">Nucleotide-binding</keyword>
<feature type="binding site" evidence="3">
    <location>
        <begin position="15"/>
        <end position="20"/>
    </location>
    <ligand>
        <name>ATP</name>
        <dbReference type="ChEBI" id="CHEBI:30616"/>
    </ligand>
</feature>
<dbReference type="GO" id="GO:0015937">
    <property type="term" value="P:coenzyme A biosynthetic process"/>
    <property type="evidence" value="ECO:0007669"/>
    <property type="project" value="UniProtKB-UniRule"/>
</dbReference>
<proteinExistence type="inferred from homology"/>
<protein>
    <recommendedName>
        <fullName evidence="3 4">Dephospho-CoA kinase</fullName>
        <ecNumber evidence="3 4">2.7.1.24</ecNumber>
    </recommendedName>
    <alternativeName>
        <fullName evidence="3">Dephosphocoenzyme A kinase</fullName>
    </alternativeName>
</protein>
<gene>
    <name evidence="3" type="primary">coaE</name>
    <name evidence="5" type="ORF">F4Y42_03515</name>
</gene>
<dbReference type="GO" id="GO:0005737">
    <property type="term" value="C:cytoplasm"/>
    <property type="evidence" value="ECO:0007669"/>
    <property type="project" value="UniProtKB-SubCell"/>
</dbReference>
<evidence type="ECO:0000313" key="5">
    <source>
        <dbReference type="EMBL" id="MXY92497.1"/>
    </source>
</evidence>
<sequence>MSRRSLVIGLTGNIATGKSTILNYLMEKCAFIIDADKLGHRVIEPGGQAYDAVVRTFGREILGEDGAIDRKKLGKIVFSNPIDLGRLEKIVHPKIFDLGKQEIYENDSPVIVLEAIKLLEAGLMSTLCDEIWVVTSSLATQLRRLLETRRMEETEARRMIDLQPPQAAKVNQADRVIENDGDLAELHAQLDAIWEDLKQRYPRRMMTLAR</sequence>
<dbReference type="EMBL" id="VXRG01000034">
    <property type="protein sequence ID" value="MXY92497.1"/>
    <property type="molecule type" value="Genomic_DNA"/>
</dbReference>
<keyword evidence="3 5" id="KW-0418">Kinase</keyword>
<evidence type="ECO:0000256" key="2">
    <source>
        <dbReference type="ARBA" id="ARBA00022840"/>
    </source>
</evidence>
<evidence type="ECO:0000256" key="4">
    <source>
        <dbReference type="NCBIfam" id="TIGR00152"/>
    </source>
</evidence>
<organism evidence="5">
    <name type="scientific">Caldilineaceae bacterium SB0664_bin_27</name>
    <dbReference type="NCBI Taxonomy" id="2605260"/>
    <lineage>
        <taxon>Bacteria</taxon>
        <taxon>Bacillati</taxon>
        <taxon>Chloroflexota</taxon>
        <taxon>Caldilineae</taxon>
        <taxon>Caldilineales</taxon>
        <taxon>Caldilineaceae</taxon>
    </lineage>
</organism>
<evidence type="ECO:0000256" key="1">
    <source>
        <dbReference type="ARBA" id="ARBA00022741"/>
    </source>
</evidence>
<dbReference type="PANTHER" id="PTHR10695:SF46">
    <property type="entry name" value="BIFUNCTIONAL COENZYME A SYNTHASE-RELATED"/>
    <property type="match status" value="1"/>
</dbReference>
<dbReference type="GO" id="GO:0005524">
    <property type="term" value="F:ATP binding"/>
    <property type="evidence" value="ECO:0007669"/>
    <property type="project" value="UniProtKB-UniRule"/>
</dbReference>
<keyword evidence="2 3" id="KW-0067">ATP-binding</keyword>
<dbReference type="EC" id="2.7.1.24" evidence="3 4"/>
<dbReference type="PANTHER" id="PTHR10695">
    <property type="entry name" value="DEPHOSPHO-COA KINASE-RELATED"/>
    <property type="match status" value="1"/>
</dbReference>
<dbReference type="SUPFAM" id="SSF52540">
    <property type="entry name" value="P-loop containing nucleoside triphosphate hydrolases"/>
    <property type="match status" value="1"/>
</dbReference>
<dbReference type="Gene3D" id="3.40.50.300">
    <property type="entry name" value="P-loop containing nucleotide triphosphate hydrolases"/>
    <property type="match status" value="1"/>
</dbReference>
<comment type="catalytic activity">
    <reaction evidence="3">
        <text>3'-dephospho-CoA + ATP = ADP + CoA + H(+)</text>
        <dbReference type="Rhea" id="RHEA:18245"/>
        <dbReference type="ChEBI" id="CHEBI:15378"/>
        <dbReference type="ChEBI" id="CHEBI:30616"/>
        <dbReference type="ChEBI" id="CHEBI:57287"/>
        <dbReference type="ChEBI" id="CHEBI:57328"/>
        <dbReference type="ChEBI" id="CHEBI:456216"/>
        <dbReference type="EC" id="2.7.1.24"/>
    </reaction>
</comment>
<comment type="subcellular location">
    <subcellularLocation>
        <location evidence="3">Cytoplasm</location>
    </subcellularLocation>
</comment>
<dbReference type="InterPro" id="IPR027417">
    <property type="entry name" value="P-loop_NTPase"/>
</dbReference>
<reference evidence="5" key="1">
    <citation type="submission" date="2019-09" db="EMBL/GenBank/DDBJ databases">
        <title>Characterisation of the sponge microbiome using genome-centric metagenomics.</title>
        <authorList>
            <person name="Engelberts J.P."/>
            <person name="Robbins S.J."/>
            <person name="De Goeij J.M."/>
            <person name="Aranda M."/>
            <person name="Bell S.C."/>
            <person name="Webster N.S."/>
        </authorList>
    </citation>
    <scope>NUCLEOTIDE SEQUENCE</scope>
    <source>
        <strain evidence="5">SB0664_bin_27</strain>
    </source>
</reference>
<name>A0A6B0YPJ3_9CHLR</name>
<dbReference type="CDD" id="cd02022">
    <property type="entry name" value="DPCK"/>
    <property type="match status" value="1"/>
</dbReference>